<feature type="region of interest" description="Disordered" evidence="6">
    <location>
        <begin position="371"/>
        <end position="420"/>
    </location>
</feature>
<evidence type="ECO:0000256" key="1">
    <source>
        <dbReference type="ARBA" id="ARBA00022723"/>
    </source>
</evidence>
<keyword evidence="11" id="KW-1185">Reference proteome</keyword>
<evidence type="ECO:0000256" key="3">
    <source>
        <dbReference type="ARBA" id="ARBA00022833"/>
    </source>
</evidence>
<dbReference type="GO" id="GO:0070461">
    <property type="term" value="C:SAGA-type complex"/>
    <property type="evidence" value="ECO:0007669"/>
    <property type="project" value="TreeGrafter"/>
</dbReference>
<evidence type="ECO:0000256" key="6">
    <source>
        <dbReference type="SAM" id="MobiDB-lite"/>
    </source>
</evidence>
<dbReference type="Gene3D" id="3.30.60.90">
    <property type="match status" value="1"/>
</dbReference>
<dbReference type="PANTHER" id="PTHR12374:SF20">
    <property type="entry name" value="TRANSCRIPTIONAL ADAPTER 2-ALPHA"/>
    <property type="match status" value="1"/>
</dbReference>
<dbReference type="PROSITE" id="PS50135">
    <property type="entry name" value="ZF_ZZ_2"/>
    <property type="match status" value="1"/>
</dbReference>
<evidence type="ECO:0000313" key="11">
    <source>
        <dbReference type="Proteomes" id="UP000011668"/>
    </source>
</evidence>
<dbReference type="GO" id="GO:0006338">
    <property type="term" value="P:chromatin remodeling"/>
    <property type="evidence" value="ECO:0007669"/>
    <property type="project" value="TreeGrafter"/>
</dbReference>
<comment type="caution">
    <text evidence="10">The sequence shown here is derived from an EMBL/GenBank/DDBJ whole genome shotgun (WGS) entry which is preliminary data.</text>
</comment>
<dbReference type="PANTHER" id="PTHR12374">
    <property type="entry name" value="TRANSCRIPTIONAL ADAPTOR 2 ADA2 -RELATED"/>
    <property type="match status" value="1"/>
</dbReference>
<dbReference type="STRING" id="983506.L8WLH9"/>
<evidence type="ECO:0000256" key="5">
    <source>
        <dbReference type="PROSITE-ProRule" id="PRU00228"/>
    </source>
</evidence>
<evidence type="ECO:0000256" key="4">
    <source>
        <dbReference type="ARBA" id="ARBA00023242"/>
    </source>
</evidence>
<dbReference type="InterPro" id="IPR017884">
    <property type="entry name" value="SANT_dom"/>
</dbReference>
<dbReference type="GO" id="GO:0008270">
    <property type="term" value="F:zinc ion binding"/>
    <property type="evidence" value="ECO:0007669"/>
    <property type="project" value="UniProtKB-KW"/>
</dbReference>
<dbReference type="InterPro" id="IPR000433">
    <property type="entry name" value="Znf_ZZ"/>
</dbReference>
<dbReference type="InterPro" id="IPR043145">
    <property type="entry name" value="Znf_ZZ_sf"/>
</dbReference>
<dbReference type="HOGENOM" id="CLU_452115_0_0_1"/>
<dbReference type="Pfam" id="PF04433">
    <property type="entry name" value="SWIRM"/>
    <property type="match status" value="1"/>
</dbReference>
<dbReference type="GO" id="GO:0005634">
    <property type="term" value="C:nucleus"/>
    <property type="evidence" value="ECO:0007669"/>
    <property type="project" value="TreeGrafter"/>
</dbReference>
<feature type="domain" description="SANT" evidence="9">
    <location>
        <begin position="144"/>
        <end position="200"/>
    </location>
</feature>
<feature type="domain" description="ZZ-type" evidence="7">
    <location>
        <begin position="84"/>
        <end position="142"/>
    </location>
</feature>
<dbReference type="GO" id="GO:0006357">
    <property type="term" value="P:regulation of transcription by RNA polymerase II"/>
    <property type="evidence" value="ECO:0007669"/>
    <property type="project" value="TreeGrafter"/>
</dbReference>
<evidence type="ECO:0000259" key="8">
    <source>
        <dbReference type="PROSITE" id="PS50934"/>
    </source>
</evidence>
<dbReference type="InterPro" id="IPR001005">
    <property type="entry name" value="SANT/Myb"/>
</dbReference>
<dbReference type="InterPro" id="IPR009057">
    <property type="entry name" value="Homeodomain-like_sf"/>
</dbReference>
<evidence type="ECO:0000259" key="9">
    <source>
        <dbReference type="PROSITE" id="PS51293"/>
    </source>
</evidence>
<dbReference type="Proteomes" id="UP000011668">
    <property type="component" value="Unassembled WGS sequence"/>
</dbReference>
<keyword evidence="4" id="KW-0539">Nucleus</keyword>
<dbReference type="Pfam" id="PF25299">
    <property type="entry name" value="ZZ_ADA2"/>
    <property type="match status" value="1"/>
</dbReference>
<dbReference type="InterPro" id="IPR055141">
    <property type="entry name" value="TADA2A_B-like_dom"/>
</dbReference>
<accession>L8WLH9</accession>
<feature type="domain" description="SWIRM" evidence="8">
    <location>
        <begin position="414"/>
        <end position="510"/>
    </location>
</feature>
<evidence type="ECO:0000259" key="7">
    <source>
        <dbReference type="PROSITE" id="PS50135"/>
    </source>
</evidence>
<dbReference type="OMA" id="KLKFNRT"/>
<dbReference type="EMBL" id="AFRT01002497">
    <property type="protein sequence ID" value="ELU37683.1"/>
    <property type="molecule type" value="Genomic_DNA"/>
</dbReference>
<dbReference type="SUPFAM" id="SSF57850">
    <property type="entry name" value="RING/U-box"/>
    <property type="match status" value="1"/>
</dbReference>
<dbReference type="SUPFAM" id="SSF46689">
    <property type="entry name" value="Homeodomain-like"/>
    <property type="match status" value="2"/>
</dbReference>
<dbReference type="Gene3D" id="1.10.10.10">
    <property type="entry name" value="Winged helix-like DNA-binding domain superfamily/Winged helix DNA-binding domain"/>
    <property type="match status" value="1"/>
</dbReference>
<dbReference type="CDD" id="cd02335">
    <property type="entry name" value="ZZ_ADA2"/>
    <property type="match status" value="1"/>
</dbReference>
<organism evidence="10 11">
    <name type="scientific">Thanatephorus cucumeris (strain AG1-IA)</name>
    <name type="common">Rice sheath blight fungus</name>
    <name type="synonym">Rhizoctonia solani</name>
    <dbReference type="NCBI Taxonomy" id="983506"/>
    <lineage>
        <taxon>Eukaryota</taxon>
        <taxon>Fungi</taxon>
        <taxon>Dikarya</taxon>
        <taxon>Basidiomycota</taxon>
        <taxon>Agaricomycotina</taxon>
        <taxon>Agaricomycetes</taxon>
        <taxon>Cantharellales</taxon>
        <taxon>Ceratobasidiaceae</taxon>
        <taxon>Rhizoctonia</taxon>
        <taxon>Rhizoctonia solani AG-1</taxon>
    </lineage>
</organism>
<keyword evidence="1" id="KW-0479">Metal-binding</keyword>
<dbReference type="InterPro" id="IPR041983">
    <property type="entry name" value="ADA2-like_ZZ"/>
</dbReference>
<evidence type="ECO:0000313" key="10">
    <source>
        <dbReference type="EMBL" id="ELU37683.1"/>
    </source>
</evidence>
<dbReference type="PROSITE" id="PS51293">
    <property type="entry name" value="SANT"/>
    <property type="match status" value="1"/>
</dbReference>
<protein>
    <submittedName>
        <fullName evidence="10">SWIRM domain-containing protein</fullName>
    </submittedName>
</protein>
<dbReference type="PROSITE" id="PS50934">
    <property type="entry name" value="SWIRM"/>
    <property type="match status" value="1"/>
</dbReference>
<dbReference type="GO" id="GO:0003682">
    <property type="term" value="F:chromatin binding"/>
    <property type="evidence" value="ECO:0007669"/>
    <property type="project" value="TreeGrafter"/>
</dbReference>
<dbReference type="Pfam" id="PF00249">
    <property type="entry name" value="Myb_DNA-binding"/>
    <property type="match status" value="1"/>
</dbReference>
<keyword evidence="3" id="KW-0862">Zinc</keyword>
<sequence length="604" mass="67257">MGDYIILFKLEWIHNGGLGPWNYCSSHIYFCVLLATRWLIRFDDWRLSCDGLLIGQIQQTYSVMTTKARSPGKSAPESEEVHVGEAYTCDACNVDLTRNVRIKCAAVGCEEVDLCPTCFCAGKEPDQHKAWHDYRVVGRHSYPILVEDWGADESILRELQLLDGLSKCGMGNWSAVAELIGTRTAEEVEQHYTECYINSTEWPLPRLEHELDVDYETFQERKKQRIINLRESLKKKAGPTQPFVSGPTNHEVGGFMPGRREFEHEAENEAEDLVKDLEFGIVMDYGGDQQPDDEEKPEGDSMDIDVEVKVENESDAKNSNADDDDEPQIPAVPESTGSMQLKLTLLDMYNEKLDARIEAKAIVLERGLTDHKRERDRSMGTSRNGFGHRSSVPPGGETGQSRIKDESSLAKSSMGSRRPAAPLNLANAQSLHLLTPAEQTLCAALRILPIHFLGIKETLVRECVRRGGRLRRREARELVRIDVHKTGQIWDFLVRTGVLKLAPDVAPATDAAAAGSENSAGANPWTSLPASSLGPGQALCYVSIVLSYQQLIYPQLSTTKQSPWQVNAKVIRPAYPNSLMFLGERLSPYVSLACIAMAATILLQ</sequence>
<dbReference type="Gene3D" id="1.10.10.60">
    <property type="entry name" value="Homeodomain-like"/>
    <property type="match status" value="1"/>
</dbReference>
<dbReference type="GO" id="GO:0003713">
    <property type="term" value="F:transcription coactivator activity"/>
    <property type="evidence" value="ECO:0007669"/>
    <property type="project" value="TreeGrafter"/>
</dbReference>
<dbReference type="InterPro" id="IPR036388">
    <property type="entry name" value="WH-like_DNA-bd_sf"/>
</dbReference>
<dbReference type="OrthoDB" id="270417at2759"/>
<feature type="region of interest" description="Disordered" evidence="6">
    <location>
        <begin position="313"/>
        <end position="336"/>
    </location>
</feature>
<evidence type="ECO:0000256" key="2">
    <source>
        <dbReference type="ARBA" id="ARBA00022771"/>
    </source>
</evidence>
<reference evidence="10 11" key="1">
    <citation type="journal article" date="2013" name="Nat. Commun.">
        <title>The evolution and pathogenic mechanisms of the rice sheath blight pathogen.</title>
        <authorList>
            <person name="Zheng A."/>
            <person name="Lin R."/>
            <person name="Xu L."/>
            <person name="Qin P."/>
            <person name="Tang C."/>
            <person name="Ai P."/>
            <person name="Zhang D."/>
            <person name="Liu Y."/>
            <person name="Sun Z."/>
            <person name="Feng H."/>
            <person name="Wang Y."/>
            <person name="Chen Y."/>
            <person name="Liang X."/>
            <person name="Fu R."/>
            <person name="Li Q."/>
            <person name="Zhang J."/>
            <person name="Yu X."/>
            <person name="Xie Z."/>
            <person name="Ding L."/>
            <person name="Guan P."/>
            <person name="Tang J."/>
            <person name="Liang Y."/>
            <person name="Wang S."/>
            <person name="Deng Q."/>
            <person name="Li S."/>
            <person name="Zhu J."/>
            <person name="Wang L."/>
            <person name="Liu H."/>
            <person name="Li P."/>
        </authorList>
    </citation>
    <scope>NUCLEOTIDE SEQUENCE [LARGE SCALE GENOMIC DNA]</scope>
    <source>
        <strain evidence="11">AG-1 IA</strain>
    </source>
</reference>
<dbReference type="SMART" id="SM00291">
    <property type="entry name" value="ZnF_ZZ"/>
    <property type="match status" value="1"/>
</dbReference>
<dbReference type="InterPro" id="IPR007526">
    <property type="entry name" value="SWIRM"/>
</dbReference>
<keyword evidence="2 5" id="KW-0863">Zinc-finger</keyword>
<dbReference type="AlphaFoldDB" id="L8WLH9"/>
<dbReference type="Pfam" id="PF22941">
    <property type="entry name" value="TADA2A-like_3rd"/>
    <property type="match status" value="2"/>
</dbReference>
<gene>
    <name evidence="10" type="ORF">AG1IA_08287</name>
</gene>
<dbReference type="FunFam" id="1.10.10.10:FF:000087">
    <property type="entry name" value="Transcriptional adapter 2"/>
    <property type="match status" value="1"/>
</dbReference>
<dbReference type="CDD" id="cd00167">
    <property type="entry name" value="SANT"/>
    <property type="match status" value="1"/>
</dbReference>
<proteinExistence type="predicted"/>
<dbReference type="PROSITE" id="PS01357">
    <property type="entry name" value="ZF_ZZ_1"/>
    <property type="match status" value="1"/>
</dbReference>
<name>L8WLH9_THACA</name>